<dbReference type="InterPro" id="IPR000639">
    <property type="entry name" value="Epox_hydrolase-like"/>
</dbReference>
<dbReference type="Gene3D" id="3.40.50.1820">
    <property type="entry name" value="alpha/beta hydrolase"/>
    <property type="match status" value="1"/>
</dbReference>
<dbReference type="SUPFAM" id="SSF53474">
    <property type="entry name" value="alpha/beta-Hydrolases"/>
    <property type="match status" value="1"/>
</dbReference>
<keyword evidence="4" id="KW-1185">Reference proteome</keyword>
<dbReference type="InterPro" id="IPR000073">
    <property type="entry name" value="AB_hydrolase_1"/>
</dbReference>
<evidence type="ECO:0000313" key="3">
    <source>
        <dbReference type="EMBL" id="EAW13696.1"/>
    </source>
</evidence>
<protein>
    <submittedName>
        <fullName evidence="3">Haloalkane dehalogenase family protein</fullName>
    </submittedName>
</protein>
<dbReference type="InterPro" id="IPR029058">
    <property type="entry name" value="AB_hydrolase_fold"/>
</dbReference>
<evidence type="ECO:0000313" key="4">
    <source>
        <dbReference type="Proteomes" id="UP000006701"/>
    </source>
</evidence>
<sequence length="459" mass="51343">MASLYRQIKGSVKAVIALTIMGSGYLSSVLLSSTIIRALLAYALLLPYLLKLAYKTLPTILWNAPKLVTPNTLVRDTEQYRKRADAVAQAQLEGKHRFARDEVLRTERNGKGWMANMPWQDHTGEFTVCGATVRYVHLKPSYRSVAQDVKTTHRPIVFLHGNPSWSFMWRDVFPALLERGHEVYAVDWLGHGRSDKILRPEAITIELHTRTLMQFFEHTGVEDATLVAHDWGGCVAACTMPLLPKSRCTSLLLLDSFLPPRPSETSLHNSLPYAIWAMTTEILGGCTPESAVMRFLSPNISQKDLEGYTAPYQQLPGSAKSSIYRFSHMAPVVPRIILNCMRQTWLWKLAEGLAGPSHFDNLNAQARLAVRDGEIRSFWKSSAKAQQLDLAVVFGDMDPFLKDSKDVLVRSVNPRLMANWAPYGVWLDGAGHYPTEEKPAVVGDLVARLARQRHTPAGG</sequence>
<dbReference type="GeneID" id="4707344"/>
<dbReference type="PANTHER" id="PTHR43689">
    <property type="entry name" value="HYDROLASE"/>
    <property type="match status" value="1"/>
</dbReference>
<gene>
    <name evidence="3" type="ORF">ACLA_044160</name>
</gene>
<dbReference type="EMBL" id="DS027046">
    <property type="protein sequence ID" value="EAW13696.1"/>
    <property type="molecule type" value="Genomic_DNA"/>
</dbReference>
<dbReference type="Pfam" id="PF00561">
    <property type="entry name" value="Abhydrolase_1"/>
    <property type="match status" value="1"/>
</dbReference>
<dbReference type="KEGG" id="act:ACLA_044160"/>
<dbReference type="ESTHER" id="aspcl-a1c8q9">
    <property type="family name" value="Haloalkane_dehalogenase-HLD1"/>
</dbReference>
<dbReference type="AlphaFoldDB" id="A1C8Q9"/>
<dbReference type="OMA" id="ELHIHTL"/>
<dbReference type="Proteomes" id="UP000006701">
    <property type="component" value="Unassembled WGS sequence"/>
</dbReference>
<feature type="domain" description="AB hydrolase-1" evidence="2">
    <location>
        <begin position="155"/>
        <end position="260"/>
    </location>
</feature>
<proteinExistence type="predicted"/>
<dbReference type="HOGENOM" id="CLU_049752_0_0_1"/>
<dbReference type="eggNOG" id="KOG4178">
    <property type="taxonomic scope" value="Eukaryota"/>
</dbReference>
<dbReference type="GO" id="GO:0003824">
    <property type="term" value="F:catalytic activity"/>
    <property type="evidence" value="ECO:0007669"/>
    <property type="project" value="InterPro"/>
</dbReference>
<dbReference type="STRING" id="344612.A1C8Q9"/>
<keyword evidence="1" id="KW-0812">Transmembrane</keyword>
<reference evidence="3 4" key="1">
    <citation type="journal article" date="2008" name="PLoS Genet.">
        <title>Genomic islands in the pathogenic filamentous fungus Aspergillus fumigatus.</title>
        <authorList>
            <person name="Fedorova N.D."/>
            <person name="Khaldi N."/>
            <person name="Joardar V.S."/>
            <person name="Maiti R."/>
            <person name="Amedeo P."/>
            <person name="Anderson M.J."/>
            <person name="Crabtree J."/>
            <person name="Silva J.C."/>
            <person name="Badger J.H."/>
            <person name="Albarraq A."/>
            <person name="Angiuoli S."/>
            <person name="Bussey H."/>
            <person name="Bowyer P."/>
            <person name="Cotty P.J."/>
            <person name="Dyer P.S."/>
            <person name="Egan A."/>
            <person name="Galens K."/>
            <person name="Fraser-Liggett C.M."/>
            <person name="Haas B.J."/>
            <person name="Inman J.M."/>
            <person name="Kent R."/>
            <person name="Lemieux S."/>
            <person name="Malavazi I."/>
            <person name="Orvis J."/>
            <person name="Roemer T."/>
            <person name="Ronning C.M."/>
            <person name="Sundaram J.P."/>
            <person name="Sutton G."/>
            <person name="Turner G."/>
            <person name="Venter J.C."/>
            <person name="White O.R."/>
            <person name="Whitty B.R."/>
            <person name="Youngman P."/>
            <person name="Wolfe K.H."/>
            <person name="Goldman G.H."/>
            <person name="Wortman J.R."/>
            <person name="Jiang B."/>
            <person name="Denning D.W."/>
            <person name="Nierman W.C."/>
        </authorList>
    </citation>
    <scope>NUCLEOTIDE SEQUENCE [LARGE SCALE GENOMIC DNA]</scope>
    <source>
        <strain evidence="4">ATCC 1007 / CBS 513.65 / DSM 816 / NCTC 3887 / NRRL 1</strain>
    </source>
</reference>
<dbReference type="OrthoDB" id="284184at2759"/>
<dbReference type="PANTHER" id="PTHR43689:SF28">
    <property type="entry name" value="HALOALKANE DEHALOGENASE FAMILY PROTEIN (AFU_ORTHOLOGUE AFUA_8G01700)"/>
    <property type="match status" value="1"/>
</dbReference>
<evidence type="ECO:0000256" key="1">
    <source>
        <dbReference type="SAM" id="Phobius"/>
    </source>
</evidence>
<accession>A1C8Q9</accession>
<dbReference type="VEuPathDB" id="FungiDB:ACLA_044160"/>
<dbReference type="RefSeq" id="XP_001275122.1">
    <property type="nucleotide sequence ID" value="XM_001275121.1"/>
</dbReference>
<name>A1C8Q9_ASPCL</name>
<keyword evidence="1" id="KW-0472">Membrane</keyword>
<evidence type="ECO:0000259" key="2">
    <source>
        <dbReference type="Pfam" id="PF00561"/>
    </source>
</evidence>
<feature type="transmembrane region" description="Helical" evidence="1">
    <location>
        <begin position="12"/>
        <end position="29"/>
    </location>
</feature>
<dbReference type="PRINTS" id="PR00412">
    <property type="entry name" value="EPOXHYDRLASE"/>
</dbReference>
<organism evidence="3 4">
    <name type="scientific">Aspergillus clavatus (strain ATCC 1007 / CBS 513.65 / DSM 816 / NCTC 3887 / NRRL 1 / QM 1276 / 107)</name>
    <dbReference type="NCBI Taxonomy" id="344612"/>
    <lineage>
        <taxon>Eukaryota</taxon>
        <taxon>Fungi</taxon>
        <taxon>Dikarya</taxon>
        <taxon>Ascomycota</taxon>
        <taxon>Pezizomycotina</taxon>
        <taxon>Eurotiomycetes</taxon>
        <taxon>Eurotiomycetidae</taxon>
        <taxon>Eurotiales</taxon>
        <taxon>Aspergillaceae</taxon>
        <taxon>Aspergillus</taxon>
        <taxon>Aspergillus subgen. Fumigati</taxon>
    </lineage>
</organism>
<keyword evidence="1" id="KW-1133">Transmembrane helix</keyword>